<reference evidence="1 2" key="1">
    <citation type="journal article" date="2011" name="Stand. Genomic Sci.">
        <title>Non-contiguous finished genome sequence and contextual data of the filamentous soil bacterium Ktedonobacter racemifer type strain (SOSP1-21).</title>
        <authorList>
            <person name="Chang Y.J."/>
            <person name="Land M."/>
            <person name="Hauser L."/>
            <person name="Chertkov O."/>
            <person name="Del Rio T.G."/>
            <person name="Nolan M."/>
            <person name="Copeland A."/>
            <person name="Tice H."/>
            <person name="Cheng J.F."/>
            <person name="Lucas S."/>
            <person name="Han C."/>
            <person name="Goodwin L."/>
            <person name="Pitluck S."/>
            <person name="Ivanova N."/>
            <person name="Ovchinikova G."/>
            <person name="Pati A."/>
            <person name="Chen A."/>
            <person name="Palaniappan K."/>
            <person name="Mavromatis K."/>
            <person name="Liolios K."/>
            <person name="Brettin T."/>
            <person name="Fiebig A."/>
            <person name="Rohde M."/>
            <person name="Abt B."/>
            <person name="Goker M."/>
            <person name="Detter J.C."/>
            <person name="Woyke T."/>
            <person name="Bristow J."/>
            <person name="Eisen J.A."/>
            <person name="Markowitz V."/>
            <person name="Hugenholtz P."/>
            <person name="Kyrpides N.C."/>
            <person name="Klenk H.P."/>
            <person name="Lapidus A."/>
        </authorList>
    </citation>
    <scope>NUCLEOTIDE SEQUENCE [LARGE SCALE GENOMIC DNA]</scope>
    <source>
        <strain evidence="2">DSM 44963</strain>
    </source>
</reference>
<dbReference type="EMBL" id="ADVG01000001">
    <property type="protein sequence ID" value="EFH90090.1"/>
    <property type="molecule type" value="Genomic_DNA"/>
</dbReference>
<dbReference type="Proteomes" id="UP000004508">
    <property type="component" value="Unassembled WGS sequence"/>
</dbReference>
<name>D6TD39_KTERA</name>
<protein>
    <submittedName>
        <fullName evidence="1">Uncharacterized protein</fullName>
    </submittedName>
</protein>
<dbReference type="InParanoid" id="D6TD39"/>
<sequence>MFPLQQKIFRDSRIFPSTPEMAYACLRLFSLLSFKARYGTFCIIQRVVFRALHHLRA</sequence>
<comment type="caution">
    <text evidence="1">The sequence shown here is derived from an EMBL/GenBank/DDBJ whole genome shotgun (WGS) entry which is preliminary data.</text>
</comment>
<keyword evidence="2" id="KW-1185">Reference proteome</keyword>
<evidence type="ECO:0000313" key="1">
    <source>
        <dbReference type="EMBL" id="EFH90090.1"/>
    </source>
</evidence>
<organism evidence="1 2">
    <name type="scientific">Ktedonobacter racemifer DSM 44963</name>
    <dbReference type="NCBI Taxonomy" id="485913"/>
    <lineage>
        <taxon>Bacteria</taxon>
        <taxon>Bacillati</taxon>
        <taxon>Chloroflexota</taxon>
        <taxon>Ktedonobacteria</taxon>
        <taxon>Ktedonobacterales</taxon>
        <taxon>Ktedonobacteraceae</taxon>
        <taxon>Ktedonobacter</taxon>
    </lineage>
</organism>
<dbReference type="STRING" id="485913.Krac_11698"/>
<dbReference type="AlphaFoldDB" id="D6TD39"/>
<evidence type="ECO:0000313" key="2">
    <source>
        <dbReference type="Proteomes" id="UP000004508"/>
    </source>
</evidence>
<gene>
    <name evidence="1" type="ORF">Krac_11698</name>
</gene>
<proteinExistence type="predicted"/>
<accession>D6TD39</accession>